<reference evidence="3" key="1">
    <citation type="submission" date="2017-04" db="EMBL/GenBank/DDBJ databases">
        <authorList>
            <person name="Varghese N."/>
            <person name="Submissions S."/>
        </authorList>
    </citation>
    <scope>NUCLEOTIDE SEQUENCE [LARGE SCALE GENOMIC DNA]</scope>
    <source>
        <strain evidence="3">USBA 82</strain>
    </source>
</reference>
<dbReference type="EMBL" id="FXBB01000022">
    <property type="protein sequence ID" value="SMG36942.1"/>
    <property type="molecule type" value="Genomic_DNA"/>
</dbReference>
<evidence type="ECO:0000256" key="1">
    <source>
        <dbReference type="SAM" id="MobiDB-lite"/>
    </source>
</evidence>
<gene>
    <name evidence="2" type="ORF">SAMN06275492_12237</name>
</gene>
<dbReference type="Proteomes" id="UP000193355">
    <property type="component" value="Unassembled WGS sequence"/>
</dbReference>
<feature type="region of interest" description="Disordered" evidence="1">
    <location>
        <begin position="1"/>
        <end position="22"/>
    </location>
</feature>
<evidence type="ECO:0000313" key="2">
    <source>
        <dbReference type="EMBL" id="SMG36942.1"/>
    </source>
</evidence>
<protein>
    <submittedName>
        <fullName evidence="2">Uncharacterized protein</fullName>
    </submittedName>
</protein>
<dbReference type="STRING" id="561720.SAMN06275492_12237"/>
<organism evidence="2 3">
    <name type="scientific">Dethiosulfovibrio salsuginis</name>
    <dbReference type="NCBI Taxonomy" id="561720"/>
    <lineage>
        <taxon>Bacteria</taxon>
        <taxon>Thermotogati</taxon>
        <taxon>Synergistota</taxon>
        <taxon>Synergistia</taxon>
        <taxon>Synergistales</taxon>
        <taxon>Dethiosulfovibrionaceae</taxon>
        <taxon>Dethiosulfovibrio</taxon>
    </lineage>
</organism>
<proteinExistence type="predicted"/>
<keyword evidence="3" id="KW-1185">Reference proteome</keyword>
<evidence type="ECO:0000313" key="3">
    <source>
        <dbReference type="Proteomes" id="UP000193355"/>
    </source>
</evidence>
<dbReference type="RefSeq" id="WP_085544985.1">
    <property type="nucleotide sequence ID" value="NZ_FXBB01000022.1"/>
</dbReference>
<accession>A0A1X7K7Q4</accession>
<name>A0A1X7K7Q4_9BACT</name>
<dbReference type="AlphaFoldDB" id="A0A1X7K7Q4"/>
<sequence>MAFNDFMNSFRRKDPSPRSTGEGVYEVINSEGEIYVVDTNDKGCKFRGPAWKNVLSSAADESLYIPAEAFYRKRSQGGDFAGYEVHFGQDVKGFMPRSRSGYYYDENRDATGKRLSVRVLQFYPQGPKAGNVVVEMAQLHGKNGVKVEKINRGSSLWGLAVDYREEGYLILELPNRHFGLANISEALWITRRSAKEALTGRFYHVTLGQPISNNPLPGPTYQVNITNVQEDRL</sequence>